<feature type="transmembrane region" description="Helical" evidence="1">
    <location>
        <begin position="52"/>
        <end position="72"/>
    </location>
</feature>
<dbReference type="GO" id="GO:0004672">
    <property type="term" value="F:protein kinase activity"/>
    <property type="evidence" value="ECO:0007669"/>
    <property type="project" value="InterPro"/>
</dbReference>
<evidence type="ECO:0000256" key="1">
    <source>
        <dbReference type="SAM" id="Phobius"/>
    </source>
</evidence>
<reference evidence="3 4" key="1">
    <citation type="submission" date="2021-09" db="EMBL/GenBank/DDBJ databases">
        <title>Genomic insights and catalytic innovation underlie evolution of tropane alkaloids biosynthesis.</title>
        <authorList>
            <person name="Wang Y.-J."/>
            <person name="Tian T."/>
            <person name="Huang J.-P."/>
            <person name="Huang S.-X."/>
        </authorList>
    </citation>
    <scope>NUCLEOTIDE SEQUENCE [LARGE SCALE GENOMIC DNA]</scope>
    <source>
        <strain evidence="3">KIB-2018</strain>
        <tissue evidence="3">Leaf</tissue>
    </source>
</reference>
<dbReference type="Gene3D" id="1.10.510.10">
    <property type="entry name" value="Transferase(Phosphotransferase) domain 1"/>
    <property type="match status" value="1"/>
</dbReference>
<comment type="caution">
    <text evidence="3">The sequence shown here is derived from an EMBL/GenBank/DDBJ whole genome shotgun (WGS) entry which is preliminary data.</text>
</comment>
<sequence>MNASPADIVHENFFSNFSTAVNHPLLILVSQLPNLSQQYPPLPKRRGSHHHGFMTSVISMTAFILILLLVALPARNQCYKENEISLILNGSSCIDVAILIETNEQKKSECYEPKIIPDKLLPVSSYIRKQITYEVKVIMKATMDLHDDYRIGGSVHRANINAQILAIKKTKEDVSEELKILRKVNHANLMKLLGTSSNAEGNCFLVYEYVENRSLDKSVTSSRSMVLLTWTRRLKVA</sequence>
<accession>A0AAV8TWT2</accession>
<dbReference type="InterPro" id="IPR011009">
    <property type="entry name" value="Kinase-like_dom_sf"/>
</dbReference>
<dbReference type="Proteomes" id="UP001159364">
    <property type="component" value="Linkage Group LG03"/>
</dbReference>
<dbReference type="EMBL" id="JAIWQS010000003">
    <property type="protein sequence ID" value="KAJ8770630.1"/>
    <property type="molecule type" value="Genomic_DNA"/>
</dbReference>
<dbReference type="SUPFAM" id="SSF56112">
    <property type="entry name" value="Protein kinase-like (PK-like)"/>
    <property type="match status" value="1"/>
</dbReference>
<dbReference type="AlphaFoldDB" id="A0AAV8TWT2"/>
<dbReference type="PANTHER" id="PTHR45927">
    <property type="entry name" value="LYSM-DOMAIN RECEPTOR-LIKE KINASE-RELATED"/>
    <property type="match status" value="1"/>
</dbReference>
<organism evidence="3 4">
    <name type="scientific">Erythroxylum novogranatense</name>
    <dbReference type="NCBI Taxonomy" id="1862640"/>
    <lineage>
        <taxon>Eukaryota</taxon>
        <taxon>Viridiplantae</taxon>
        <taxon>Streptophyta</taxon>
        <taxon>Embryophyta</taxon>
        <taxon>Tracheophyta</taxon>
        <taxon>Spermatophyta</taxon>
        <taxon>Magnoliopsida</taxon>
        <taxon>eudicotyledons</taxon>
        <taxon>Gunneridae</taxon>
        <taxon>Pentapetalae</taxon>
        <taxon>rosids</taxon>
        <taxon>fabids</taxon>
        <taxon>Malpighiales</taxon>
        <taxon>Erythroxylaceae</taxon>
        <taxon>Erythroxylum</taxon>
    </lineage>
</organism>
<keyword evidence="4" id="KW-1185">Reference proteome</keyword>
<proteinExistence type="predicted"/>
<name>A0AAV8TWT2_9ROSI</name>
<dbReference type="InterPro" id="IPR001245">
    <property type="entry name" value="Ser-Thr/Tyr_kinase_cat_dom"/>
</dbReference>
<keyword evidence="1" id="KW-1133">Transmembrane helix</keyword>
<evidence type="ECO:0000313" key="3">
    <source>
        <dbReference type="EMBL" id="KAJ8770630.1"/>
    </source>
</evidence>
<dbReference type="PANTHER" id="PTHR45927:SF2">
    <property type="entry name" value="SERINE_THREONINE RECEPTOR-LIKE KINASE NFP"/>
    <property type="match status" value="1"/>
</dbReference>
<evidence type="ECO:0000313" key="4">
    <source>
        <dbReference type="Proteomes" id="UP001159364"/>
    </source>
</evidence>
<feature type="domain" description="Serine-threonine/tyrosine-protein kinase catalytic" evidence="2">
    <location>
        <begin position="168"/>
        <end position="226"/>
    </location>
</feature>
<keyword evidence="1" id="KW-0472">Membrane</keyword>
<keyword evidence="1" id="KW-0812">Transmembrane</keyword>
<dbReference type="InterPro" id="IPR052611">
    <property type="entry name" value="Plant_RLK_LysM"/>
</dbReference>
<dbReference type="Pfam" id="PF07714">
    <property type="entry name" value="PK_Tyr_Ser-Thr"/>
    <property type="match status" value="1"/>
</dbReference>
<gene>
    <name evidence="3" type="ORF">K2173_021277</name>
</gene>
<protein>
    <recommendedName>
        <fullName evidence="2">Serine-threonine/tyrosine-protein kinase catalytic domain-containing protein</fullName>
    </recommendedName>
</protein>
<evidence type="ECO:0000259" key="2">
    <source>
        <dbReference type="Pfam" id="PF07714"/>
    </source>
</evidence>